<reference evidence="2" key="1">
    <citation type="submission" date="2022-03" db="EMBL/GenBank/DDBJ databases">
        <authorList>
            <person name="Lindestad O."/>
        </authorList>
    </citation>
    <scope>NUCLEOTIDE SEQUENCE</scope>
</reference>
<evidence type="ECO:0000313" key="3">
    <source>
        <dbReference type="Proteomes" id="UP000838756"/>
    </source>
</evidence>
<sequence>MKRSVEEASREDEVEMGGGHSSETDGRWGSKVLKWRPRAGKRIIGRHPTRWTDDIHRVAGSRWKQAAQDRGFWNSLQKTYVHK</sequence>
<dbReference type="OrthoDB" id="407509at2759"/>
<comment type="caution">
    <text evidence="2">The sequence shown here is derived from an EMBL/GenBank/DDBJ whole genome shotgun (WGS) entry which is preliminary data.</text>
</comment>
<dbReference type="Proteomes" id="UP000838756">
    <property type="component" value="Unassembled WGS sequence"/>
</dbReference>
<keyword evidence="3" id="KW-1185">Reference proteome</keyword>
<dbReference type="AlphaFoldDB" id="A0A8S4S958"/>
<gene>
    <name evidence="2" type="primary">jg7551</name>
    <name evidence="2" type="ORF">PAEG_LOCUS21808</name>
</gene>
<feature type="region of interest" description="Disordered" evidence="1">
    <location>
        <begin position="1"/>
        <end position="32"/>
    </location>
</feature>
<evidence type="ECO:0000313" key="2">
    <source>
        <dbReference type="EMBL" id="CAH2248846.1"/>
    </source>
</evidence>
<protein>
    <submittedName>
        <fullName evidence="2">Jg7551 protein</fullName>
    </submittedName>
</protein>
<evidence type="ECO:0000256" key="1">
    <source>
        <dbReference type="SAM" id="MobiDB-lite"/>
    </source>
</evidence>
<name>A0A8S4S958_9NEOP</name>
<dbReference type="EMBL" id="CAKXAJ010025988">
    <property type="protein sequence ID" value="CAH2248846.1"/>
    <property type="molecule type" value="Genomic_DNA"/>
</dbReference>
<organism evidence="2 3">
    <name type="scientific">Pararge aegeria aegeria</name>
    <dbReference type="NCBI Taxonomy" id="348720"/>
    <lineage>
        <taxon>Eukaryota</taxon>
        <taxon>Metazoa</taxon>
        <taxon>Ecdysozoa</taxon>
        <taxon>Arthropoda</taxon>
        <taxon>Hexapoda</taxon>
        <taxon>Insecta</taxon>
        <taxon>Pterygota</taxon>
        <taxon>Neoptera</taxon>
        <taxon>Endopterygota</taxon>
        <taxon>Lepidoptera</taxon>
        <taxon>Glossata</taxon>
        <taxon>Ditrysia</taxon>
        <taxon>Papilionoidea</taxon>
        <taxon>Nymphalidae</taxon>
        <taxon>Satyrinae</taxon>
        <taxon>Satyrini</taxon>
        <taxon>Parargina</taxon>
        <taxon>Pararge</taxon>
    </lineage>
</organism>
<proteinExistence type="predicted"/>
<accession>A0A8S4S958</accession>